<dbReference type="AlphaFoldDB" id="A0A843V5V7"/>
<organism evidence="2 3">
    <name type="scientific">Colocasia esculenta</name>
    <name type="common">Wild taro</name>
    <name type="synonym">Arum esculentum</name>
    <dbReference type="NCBI Taxonomy" id="4460"/>
    <lineage>
        <taxon>Eukaryota</taxon>
        <taxon>Viridiplantae</taxon>
        <taxon>Streptophyta</taxon>
        <taxon>Embryophyta</taxon>
        <taxon>Tracheophyta</taxon>
        <taxon>Spermatophyta</taxon>
        <taxon>Magnoliopsida</taxon>
        <taxon>Liliopsida</taxon>
        <taxon>Araceae</taxon>
        <taxon>Aroideae</taxon>
        <taxon>Colocasieae</taxon>
        <taxon>Colocasia</taxon>
    </lineage>
</organism>
<evidence type="ECO:0000256" key="1">
    <source>
        <dbReference type="SAM" id="MobiDB-lite"/>
    </source>
</evidence>
<comment type="caution">
    <text evidence="2">The sequence shown here is derived from an EMBL/GenBank/DDBJ whole genome shotgun (WGS) entry which is preliminary data.</text>
</comment>
<accession>A0A843V5V7</accession>
<proteinExistence type="predicted"/>
<sequence>MRIATGIGRSRHGGGKGSRQDLRIRYWKRDGLPVAFLVATGRLSQSDPRRRHIGQSRSGGLRLTLTGVRPDIGLRTNLK</sequence>
<reference evidence="2" key="1">
    <citation type="submission" date="2017-07" db="EMBL/GenBank/DDBJ databases">
        <title>Taro Niue Genome Assembly and Annotation.</title>
        <authorList>
            <person name="Atibalentja N."/>
            <person name="Keating K."/>
            <person name="Fields C.J."/>
        </authorList>
    </citation>
    <scope>NUCLEOTIDE SEQUENCE</scope>
    <source>
        <strain evidence="2">Niue_2</strain>
        <tissue evidence="2">Leaf</tissue>
    </source>
</reference>
<protein>
    <submittedName>
        <fullName evidence="2">Uncharacterized protein</fullName>
    </submittedName>
</protein>
<keyword evidence="3" id="KW-1185">Reference proteome</keyword>
<gene>
    <name evidence="2" type="ORF">Taro_021614</name>
</gene>
<evidence type="ECO:0000313" key="2">
    <source>
        <dbReference type="EMBL" id="MQL89034.1"/>
    </source>
</evidence>
<name>A0A843V5V7_COLES</name>
<evidence type="ECO:0000313" key="3">
    <source>
        <dbReference type="Proteomes" id="UP000652761"/>
    </source>
</evidence>
<feature type="region of interest" description="Disordered" evidence="1">
    <location>
        <begin position="1"/>
        <end position="20"/>
    </location>
</feature>
<dbReference type="EMBL" id="NMUH01001112">
    <property type="protein sequence ID" value="MQL89034.1"/>
    <property type="molecule type" value="Genomic_DNA"/>
</dbReference>
<dbReference type="Proteomes" id="UP000652761">
    <property type="component" value="Unassembled WGS sequence"/>
</dbReference>